<name>A0AAN7UJB2_9PEZI</name>
<dbReference type="AlphaFoldDB" id="A0AAN7UJB2"/>
<evidence type="ECO:0000313" key="1">
    <source>
        <dbReference type="EMBL" id="KAK5629427.1"/>
    </source>
</evidence>
<protein>
    <submittedName>
        <fullName evidence="1">Uncharacterized protein</fullName>
    </submittedName>
</protein>
<dbReference type="Proteomes" id="UP001305414">
    <property type="component" value="Unassembled WGS sequence"/>
</dbReference>
<organism evidence="1 2">
    <name type="scientific">Xylaria bambusicola</name>
    <dbReference type="NCBI Taxonomy" id="326684"/>
    <lineage>
        <taxon>Eukaryota</taxon>
        <taxon>Fungi</taxon>
        <taxon>Dikarya</taxon>
        <taxon>Ascomycota</taxon>
        <taxon>Pezizomycotina</taxon>
        <taxon>Sordariomycetes</taxon>
        <taxon>Xylariomycetidae</taxon>
        <taxon>Xylariales</taxon>
        <taxon>Xylariaceae</taxon>
        <taxon>Xylaria</taxon>
    </lineage>
</organism>
<accession>A0AAN7UJB2</accession>
<proteinExistence type="predicted"/>
<gene>
    <name evidence="1" type="ORF">RRF57_005142</name>
</gene>
<dbReference type="EMBL" id="JAWHQM010000011">
    <property type="protein sequence ID" value="KAK5629427.1"/>
    <property type="molecule type" value="Genomic_DNA"/>
</dbReference>
<sequence>MSKTALEIAGRRDGWWRASSSKLLPTDWARVSSAAITRTWSGLSKISKKLSNVPEETTIFIPTLLRQMAFKTTGTVEMGSAEATMPPASG</sequence>
<reference evidence="1 2" key="1">
    <citation type="submission" date="2023-10" db="EMBL/GenBank/DDBJ databases">
        <title>Draft genome sequence of Xylaria bambusicola isolate GMP-LS, the root and basal stem rot pathogen of sugarcane in Indonesia.</title>
        <authorList>
            <person name="Selvaraj P."/>
            <person name="Muralishankar V."/>
            <person name="Muruganantham S."/>
            <person name="Sp S."/>
            <person name="Haryani S."/>
            <person name="Lau K.J.X."/>
            <person name="Naqvi N.I."/>
        </authorList>
    </citation>
    <scope>NUCLEOTIDE SEQUENCE [LARGE SCALE GENOMIC DNA]</scope>
    <source>
        <strain evidence="1">GMP-LS</strain>
    </source>
</reference>
<comment type="caution">
    <text evidence="1">The sequence shown here is derived from an EMBL/GenBank/DDBJ whole genome shotgun (WGS) entry which is preliminary data.</text>
</comment>
<keyword evidence="2" id="KW-1185">Reference proteome</keyword>
<evidence type="ECO:0000313" key="2">
    <source>
        <dbReference type="Proteomes" id="UP001305414"/>
    </source>
</evidence>